<feature type="region of interest" description="Disordered" evidence="1">
    <location>
        <begin position="245"/>
        <end position="276"/>
    </location>
</feature>
<evidence type="ECO:0000313" key="3">
    <source>
        <dbReference type="Proteomes" id="UP000649328"/>
    </source>
</evidence>
<dbReference type="AlphaFoldDB" id="A0A8H7LDJ0"/>
<comment type="caution">
    <text evidence="2">The sequence shown here is derived from an EMBL/GenBank/DDBJ whole genome shotgun (WGS) entry which is preliminary data.</text>
</comment>
<proteinExistence type="predicted"/>
<feature type="compositionally biased region" description="Basic and acidic residues" evidence="1">
    <location>
        <begin position="245"/>
        <end position="258"/>
    </location>
</feature>
<dbReference type="EMBL" id="JACBPP010000002">
    <property type="protein sequence ID" value="KAF8003645.1"/>
    <property type="molecule type" value="Genomic_DNA"/>
</dbReference>
<accession>A0A8H7LDJ0</accession>
<organism evidence="2 3">
    <name type="scientific">Metschnikowia pulcherrima</name>
    <dbReference type="NCBI Taxonomy" id="27326"/>
    <lineage>
        <taxon>Eukaryota</taxon>
        <taxon>Fungi</taxon>
        <taxon>Dikarya</taxon>
        <taxon>Ascomycota</taxon>
        <taxon>Saccharomycotina</taxon>
        <taxon>Pichiomycetes</taxon>
        <taxon>Metschnikowiaceae</taxon>
        <taxon>Metschnikowia</taxon>
    </lineage>
</organism>
<dbReference type="Proteomes" id="UP000649328">
    <property type="component" value="Unassembled WGS sequence"/>
</dbReference>
<evidence type="ECO:0000313" key="2">
    <source>
        <dbReference type="EMBL" id="KAF8003645.1"/>
    </source>
</evidence>
<dbReference type="OrthoDB" id="10379364at2759"/>
<gene>
    <name evidence="2" type="ORF">HF325_001093</name>
</gene>
<evidence type="ECO:0000256" key="1">
    <source>
        <dbReference type="SAM" id="MobiDB-lite"/>
    </source>
</evidence>
<name>A0A8H7LDJ0_9ASCO</name>
<keyword evidence="3" id="KW-1185">Reference proteome</keyword>
<sequence length="342" mass="39460">MGFMFKEPHGEFREDITDYIYQADFGPTGFDKPEQTLIESALMPGCRALNQGQSGFEVNYRIAKISNYEELDDDFFIDGVNELEIVGSKLLEKKVNFNFKSKPQESGNLKEQNTEPEDAEAPLWYFKSMPAHHLKLHYDNEEEAHKPTYRPMRDNICYIEILLEVEEGDPRLSYESFYEELADEMPQSDQPLGYQDYDDDGSILDFNGENSVDWDVEPEEFDFEKWDVKTTRFDEFPAPDELRLLPKTADKGELRGDQPPDEDILDGYHDDNRPPLPKLESLSLKQMGNSVQSLQNDAVVGNPMLEIEGLGFGNDNFSFKQSFCGQIWKARDFRAAIGYQWS</sequence>
<protein>
    <submittedName>
        <fullName evidence="2">Uncharacterized protein</fullName>
    </submittedName>
</protein>
<reference evidence="2" key="1">
    <citation type="submission" date="2020-10" db="EMBL/GenBank/DDBJ databases">
        <title>The Whole-Genome Sequence of Metschnikowia persimmonesis, a Novel Endophytic Yeast Species Isolated from Medicinal Plant Diospyros kaki Thumb.</title>
        <authorList>
            <person name="Rahmat E."/>
            <person name="Kang Y."/>
        </authorList>
    </citation>
    <scope>NUCLEOTIDE SEQUENCE</scope>
    <source>
        <strain evidence="2">KIOM G15050</strain>
    </source>
</reference>